<evidence type="ECO:0000313" key="3">
    <source>
        <dbReference type="Proteomes" id="UP000682811"/>
    </source>
</evidence>
<comment type="caution">
    <text evidence="2">The sequence shown here is derived from an EMBL/GenBank/DDBJ whole genome shotgun (WGS) entry which is preliminary data.</text>
</comment>
<name>A0A919YGX1_9BACL</name>
<keyword evidence="1" id="KW-0812">Transmembrane</keyword>
<keyword evidence="1" id="KW-0472">Membrane</keyword>
<keyword evidence="1" id="KW-1133">Transmembrane helix</keyword>
<feature type="transmembrane region" description="Helical" evidence="1">
    <location>
        <begin position="6"/>
        <end position="25"/>
    </location>
</feature>
<accession>A0A919YGX1</accession>
<sequence>MGLAFTINFVVIVLILILLIVFLWIKFNQKPSYTDQVQGKKQSYAQEHYKFETILNYVKRTINEYVNSNLLDMGLSGEEYQRRQAIVSELRSAMKNATSGDIQEKIYLKQYIYDLLDRNYGFDGENINRVIPFDNPERLSHQDKFDIMLYLYKQKYGFQGLAKWIDKYGLDTPKKVIEDGTVDSYIITGEEIDRIFGKEYKADLEYADKLKIVTQRIYQHYKGFGVIDEIRDMSIDGVSGGVSGIPVSMQVIEDEMELLHGMKHSKHPGYQSVWIFFRGKSIHLSFLTFGSELELKRVCQNIYKYDNPGQLTETNGYKVNEMKDGSRVVVVRPPFAESWAFFVRKFDLPNMNLERLVSSEKAENADLPREMIKHLMKGAQVTAFTGPQGSGKTSLVMAAVKYIYATLTLRIQEMTFELHLRRLYPERNILSFRETDSITGQAGLDLQKKTDGSVNILGEVATDPVAAWMIQMSQVASLFTVFTHHATTARELVWSLRNSLLKTGVFQNERIAEEQVVNAVKWDIHLRKENDGRRYIERITEIVPVTYDEDLFGTEKSSSIGDTMESKMDALLELQKEVYMRSSGRVWNARNIIEYRDGEYVAAAPISSAKIESMMFNMNAGDREQFQQFLDRYWGEQHE</sequence>
<protein>
    <recommendedName>
        <fullName evidence="4">Pilus assembly protein CpaF</fullName>
    </recommendedName>
</protein>
<gene>
    <name evidence="2" type="ORF">J34TS1_62360</name>
</gene>
<evidence type="ECO:0000313" key="2">
    <source>
        <dbReference type="EMBL" id="GIO51471.1"/>
    </source>
</evidence>
<dbReference type="RefSeq" id="WP_212981453.1">
    <property type="nucleotide sequence ID" value="NZ_AP025343.1"/>
</dbReference>
<evidence type="ECO:0000256" key="1">
    <source>
        <dbReference type="SAM" id="Phobius"/>
    </source>
</evidence>
<dbReference type="SUPFAM" id="SSF52540">
    <property type="entry name" value="P-loop containing nucleoside triphosphate hydrolases"/>
    <property type="match status" value="1"/>
</dbReference>
<dbReference type="AlphaFoldDB" id="A0A919YGX1"/>
<dbReference type="EMBL" id="BORT01000054">
    <property type="protein sequence ID" value="GIO51471.1"/>
    <property type="molecule type" value="Genomic_DNA"/>
</dbReference>
<proteinExistence type="predicted"/>
<dbReference type="Gene3D" id="3.40.50.300">
    <property type="entry name" value="P-loop containing nucleotide triphosphate hydrolases"/>
    <property type="match status" value="1"/>
</dbReference>
<evidence type="ECO:0008006" key="4">
    <source>
        <dbReference type="Google" id="ProtNLM"/>
    </source>
</evidence>
<organism evidence="2 3">
    <name type="scientific">Paenibacillus azoreducens</name>
    <dbReference type="NCBI Taxonomy" id="116718"/>
    <lineage>
        <taxon>Bacteria</taxon>
        <taxon>Bacillati</taxon>
        <taxon>Bacillota</taxon>
        <taxon>Bacilli</taxon>
        <taxon>Bacillales</taxon>
        <taxon>Paenibacillaceae</taxon>
        <taxon>Paenibacillus</taxon>
    </lineage>
</organism>
<reference evidence="2 3" key="1">
    <citation type="submission" date="2021-03" db="EMBL/GenBank/DDBJ databases">
        <title>Antimicrobial resistance genes in bacteria isolated from Japanese honey, and their potential for conferring macrolide and lincosamide resistance in the American foulbrood pathogen Paenibacillus larvae.</title>
        <authorList>
            <person name="Okamoto M."/>
            <person name="Kumagai M."/>
            <person name="Kanamori H."/>
            <person name="Takamatsu D."/>
        </authorList>
    </citation>
    <scope>NUCLEOTIDE SEQUENCE [LARGE SCALE GENOMIC DNA]</scope>
    <source>
        <strain evidence="2 3">J34TS1</strain>
    </source>
</reference>
<keyword evidence="3" id="KW-1185">Reference proteome</keyword>
<dbReference type="InterPro" id="IPR027417">
    <property type="entry name" value="P-loop_NTPase"/>
</dbReference>
<dbReference type="Proteomes" id="UP000682811">
    <property type="component" value="Unassembled WGS sequence"/>
</dbReference>